<dbReference type="InParanoid" id="A0A7E5WAC7"/>
<feature type="domain" description="Peptidase S1" evidence="5">
    <location>
        <begin position="12"/>
        <end position="317"/>
    </location>
</feature>
<feature type="region of interest" description="Disordered" evidence="3">
    <location>
        <begin position="200"/>
        <end position="240"/>
    </location>
</feature>
<keyword evidence="6" id="KW-1185">Reference proteome</keyword>
<dbReference type="SMART" id="SM00020">
    <property type="entry name" value="Tryp_SPc"/>
    <property type="match status" value="1"/>
</dbReference>
<dbReference type="PANTHER" id="PTHR24256">
    <property type="entry name" value="TRYPTASE-RELATED"/>
    <property type="match status" value="1"/>
</dbReference>
<keyword evidence="1" id="KW-1015">Disulfide bond</keyword>
<dbReference type="OrthoDB" id="8189841at2759"/>
<dbReference type="GO" id="GO:0004252">
    <property type="term" value="F:serine-type endopeptidase activity"/>
    <property type="evidence" value="ECO:0007669"/>
    <property type="project" value="InterPro"/>
</dbReference>
<accession>A0A7E5WAC7</accession>
<keyword evidence="4" id="KW-0732">Signal</keyword>
<dbReference type="InterPro" id="IPR043504">
    <property type="entry name" value="Peptidase_S1_PA_chymotrypsin"/>
</dbReference>
<dbReference type="RefSeq" id="XP_026737156.1">
    <property type="nucleotide sequence ID" value="XM_026881355.1"/>
</dbReference>
<dbReference type="Proteomes" id="UP000322000">
    <property type="component" value="Chromosome 14"/>
</dbReference>
<dbReference type="SUPFAM" id="SSF50494">
    <property type="entry name" value="Trypsin-like serine proteases"/>
    <property type="match status" value="1"/>
</dbReference>
<feature type="chain" id="PRO_5028855646" evidence="4">
    <location>
        <begin position="18"/>
        <end position="349"/>
    </location>
</feature>
<reference evidence="7" key="1">
    <citation type="submission" date="2025-08" db="UniProtKB">
        <authorList>
            <consortium name="RefSeq"/>
        </authorList>
    </citation>
    <scope>IDENTIFICATION</scope>
</reference>
<feature type="signal peptide" evidence="4">
    <location>
        <begin position="1"/>
        <end position="17"/>
    </location>
</feature>
<evidence type="ECO:0000256" key="1">
    <source>
        <dbReference type="ARBA" id="ARBA00023157"/>
    </source>
</evidence>
<dbReference type="GeneID" id="113500525"/>
<name>A0A7E5WAC7_TRINI</name>
<dbReference type="AlphaFoldDB" id="A0A7E5WAC7"/>
<sequence length="349" mass="36754">MGKIVLLLGLALIGASALPAETTENGVTTYAEASNDQFPFMVSVQQLGGAPNSATACGGVLISLEHVLTTASCLNELREEGPLDPIAAGNIRVFAGDRNINNILDANRIRVAESFTVHPQYQGSPAYLNDIAIIKLTTPFVQTAVLKALGLPPHSESAQESATTCTLSGWVPAAVNTNLQPILKFATKTLLAQSECLIVPTTPAPSTTPEDTPPEGSQPEETPPGETPPEGSEPGDEQPVQTPQLFDEAATTTPTTICTEPSVDSTSGCAVLDGNPLVCDNQLVGILFHSNKCTANRNNEVFTRVAHYSPWIAEVTGIEVPSSSSTFKPAFAFVSIIALIQIVTSKFFI</sequence>
<evidence type="ECO:0000256" key="3">
    <source>
        <dbReference type="SAM" id="MobiDB-lite"/>
    </source>
</evidence>
<dbReference type="InterPro" id="IPR001254">
    <property type="entry name" value="Trypsin_dom"/>
</dbReference>
<gene>
    <name evidence="7" type="primary">LOC113500525</name>
</gene>
<comment type="similarity">
    <text evidence="2">Belongs to the peptidase S1 family. CLIP subfamily.</text>
</comment>
<protein>
    <submittedName>
        <fullName evidence="7">Cationic trypsin-like</fullName>
    </submittedName>
</protein>
<evidence type="ECO:0000256" key="4">
    <source>
        <dbReference type="SAM" id="SignalP"/>
    </source>
</evidence>
<proteinExistence type="inferred from homology"/>
<dbReference type="Gene3D" id="2.40.10.10">
    <property type="entry name" value="Trypsin-like serine proteases"/>
    <property type="match status" value="1"/>
</dbReference>
<organism evidence="6 7">
    <name type="scientific">Trichoplusia ni</name>
    <name type="common">Cabbage looper</name>
    <dbReference type="NCBI Taxonomy" id="7111"/>
    <lineage>
        <taxon>Eukaryota</taxon>
        <taxon>Metazoa</taxon>
        <taxon>Ecdysozoa</taxon>
        <taxon>Arthropoda</taxon>
        <taxon>Hexapoda</taxon>
        <taxon>Insecta</taxon>
        <taxon>Pterygota</taxon>
        <taxon>Neoptera</taxon>
        <taxon>Endopterygota</taxon>
        <taxon>Lepidoptera</taxon>
        <taxon>Glossata</taxon>
        <taxon>Ditrysia</taxon>
        <taxon>Noctuoidea</taxon>
        <taxon>Noctuidae</taxon>
        <taxon>Plusiinae</taxon>
        <taxon>Trichoplusia</taxon>
    </lineage>
</organism>
<evidence type="ECO:0000313" key="6">
    <source>
        <dbReference type="Proteomes" id="UP000322000"/>
    </source>
</evidence>
<evidence type="ECO:0000256" key="2">
    <source>
        <dbReference type="ARBA" id="ARBA00024195"/>
    </source>
</evidence>
<evidence type="ECO:0000259" key="5">
    <source>
        <dbReference type="PROSITE" id="PS50240"/>
    </source>
</evidence>
<evidence type="ECO:0000313" key="7">
    <source>
        <dbReference type="RefSeq" id="XP_026737156.1"/>
    </source>
</evidence>
<dbReference type="PROSITE" id="PS50240">
    <property type="entry name" value="TRYPSIN_DOM"/>
    <property type="match status" value="1"/>
</dbReference>
<dbReference type="GO" id="GO:0006508">
    <property type="term" value="P:proteolysis"/>
    <property type="evidence" value="ECO:0007669"/>
    <property type="project" value="InterPro"/>
</dbReference>
<dbReference type="InterPro" id="IPR009003">
    <property type="entry name" value="Peptidase_S1_PA"/>
</dbReference>
<dbReference type="KEGG" id="tnl:113500525"/>
<dbReference type="InterPro" id="IPR051487">
    <property type="entry name" value="Ser/Thr_Proteases_Immune/Dev"/>
</dbReference>
<dbReference type="Pfam" id="PF00089">
    <property type="entry name" value="Trypsin"/>
    <property type="match status" value="2"/>
</dbReference>